<dbReference type="SUPFAM" id="SSF53850">
    <property type="entry name" value="Periplasmic binding protein-like II"/>
    <property type="match status" value="1"/>
</dbReference>
<keyword evidence="4" id="KW-1185">Reference proteome</keyword>
<proteinExistence type="predicted"/>
<dbReference type="Gene3D" id="3.40.190.10">
    <property type="entry name" value="Periplasmic binding protein-like II"/>
    <property type="match status" value="2"/>
</dbReference>
<dbReference type="PANTHER" id="PTHR30006">
    <property type="entry name" value="THIAMINE-BINDING PERIPLASMIC PROTEIN-RELATED"/>
    <property type="match status" value="1"/>
</dbReference>
<dbReference type="EMBL" id="JABRWM010000002">
    <property type="protein sequence ID" value="NRF17788.1"/>
    <property type="molecule type" value="Genomic_DNA"/>
</dbReference>
<dbReference type="PANTHER" id="PTHR30006:SF2">
    <property type="entry name" value="ABC TRANSPORTER SUBSTRATE-BINDING PROTEIN"/>
    <property type="match status" value="1"/>
</dbReference>
<keyword evidence="2" id="KW-0574">Periplasm</keyword>
<keyword evidence="1" id="KW-0732">Signal</keyword>
<comment type="caution">
    <text evidence="3">The sequence shown here is derived from an EMBL/GenBank/DDBJ whole genome shotgun (WGS) entry which is preliminary data.</text>
</comment>
<evidence type="ECO:0000313" key="4">
    <source>
        <dbReference type="Proteomes" id="UP001155820"/>
    </source>
</evidence>
<evidence type="ECO:0000256" key="2">
    <source>
        <dbReference type="ARBA" id="ARBA00022764"/>
    </source>
</evidence>
<keyword evidence="3" id="KW-0614">Plasmid</keyword>
<evidence type="ECO:0000313" key="3">
    <source>
        <dbReference type="EMBL" id="NRF17788.1"/>
    </source>
</evidence>
<dbReference type="PROSITE" id="PS51318">
    <property type="entry name" value="TAT"/>
    <property type="match status" value="1"/>
</dbReference>
<dbReference type="Proteomes" id="UP001155820">
    <property type="component" value="Unassembled WGS sequence"/>
</dbReference>
<gene>
    <name evidence="3" type="ORF">FOB26_01290</name>
</gene>
<dbReference type="GO" id="GO:0030288">
    <property type="term" value="C:outer membrane-bounded periplasmic space"/>
    <property type="evidence" value="ECO:0007669"/>
    <property type="project" value="TreeGrafter"/>
</dbReference>
<dbReference type="GO" id="GO:0015888">
    <property type="term" value="P:thiamine transport"/>
    <property type="evidence" value="ECO:0007669"/>
    <property type="project" value="TreeGrafter"/>
</dbReference>
<dbReference type="GO" id="GO:0030976">
    <property type="term" value="F:thiamine pyrophosphate binding"/>
    <property type="evidence" value="ECO:0007669"/>
    <property type="project" value="TreeGrafter"/>
</dbReference>
<geneLocation type="plasmid" evidence="3">
    <name>unnamed2</name>
</geneLocation>
<dbReference type="GO" id="GO:0030975">
    <property type="term" value="F:thiamine binding"/>
    <property type="evidence" value="ECO:0007669"/>
    <property type="project" value="TreeGrafter"/>
</dbReference>
<evidence type="ECO:0000256" key="1">
    <source>
        <dbReference type="ARBA" id="ARBA00022729"/>
    </source>
</evidence>
<sequence length="355" mass="39398">MTKTSFERLSLPRRRVLQGFASGLAVTVLGMPRISRAAGSITVSNWGGDWNDRTVKFVEKPLLEDKGFTVVRDIGMETERKAKLIAEKRIRRSSIDVIHLNSSDAFEMRRQDAVATLDASKIPNLRDVVAGLNSDYFVPWLYSGVVIIYNKDKVKEPPKSYAELWDRKWAGRVGLTNQLYFNYMMMAGLVKTGKMTEVEAGQAMLATLSETVQPKIYATHQQMAAGLTNGEVDIVINYKARGLQWAASGLPLAIQYPTEGAIGIVFGACMAQFSTNPQGAYTYLNEMLDPSAMAGLAEASFYAPANAKASLSDTLRKTVDFSDSERASMHFPDYGYVADNTSQWLEWWNKNVARG</sequence>
<dbReference type="AlphaFoldDB" id="A0AA44EGJ9"/>
<organism evidence="3 4">
    <name type="scientific">Agrobacterium pusense</name>
    <dbReference type="NCBI Taxonomy" id="648995"/>
    <lineage>
        <taxon>Bacteria</taxon>
        <taxon>Pseudomonadati</taxon>
        <taxon>Pseudomonadota</taxon>
        <taxon>Alphaproteobacteria</taxon>
        <taxon>Hyphomicrobiales</taxon>
        <taxon>Rhizobiaceae</taxon>
        <taxon>Rhizobium/Agrobacterium group</taxon>
        <taxon>Agrobacterium</taxon>
    </lineage>
</organism>
<dbReference type="InterPro" id="IPR006311">
    <property type="entry name" value="TAT_signal"/>
</dbReference>
<protein>
    <submittedName>
        <fullName evidence="3">Extracellular solute-binding protein</fullName>
    </submittedName>
</protein>
<accession>A0AA44EGJ9</accession>
<dbReference type="Pfam" id="PF13416">
    <property type="entry name" value="SBP_bac_8"/>
    <property type="match status" value="1"/>
</dbReference>
<reference evidence="3" key="1">
    <citation type="submission" date="2019-07" db="EMBL/GenBank/DDBJ databases">
        <title>FDA dAtabase for Regulatory Grade micrObial Sequences (FDA-ARGOS): Supporting development and validation of Infectious Disease Dx tests.</title>
        <authorList>
            <person name="Bachman M."/>
            <person name="Young C."/>
            <person name="Tallon L."/>
            <person name="Sadzewicz L."/>
            <person name="Vavikolanu K."/>
            <person name="Mehta A."/>
            <person name="Aluvathingal J."/>
            <person name="Nadendla S."/>
            <person name="Nandy P."/>
            <person name="Geyer C."/>
            <person name="Yan Y."/>
            <person name="Sichtig H."/>
        </authorList>
    </citation>
    <scope>NUCLEOTIDE SEQUENCE</scope>
    <source>
        <strain evidence="3">FDAARGOS_618</strain>
        <plasmid evidence="3">unnamed2</plasmid>
    </source>
</reference>
<name>A0AA44EGJ9_9HYPH</name>
<dbReference type="RefSeq" id="WP_172873154.1">
    <property type="nucleotide sequence ID" value="NZ_JABRWL010000001.1"/>
</dbReference>
<dbReference type="InterPro" id="IPR006059">
    <property type="entry name" value="SBP"/>
</dbReference>